<accession>A0A1G8NTQ1</accession>
<sequence>MKIINLLSLLFMSALLVGCGGGGGGGSDTPQPPTPTTPADDPQDEPEDDPAAEPQPLTTADLVASPQMRFEGARRLKVVVSLGGDERAFVSLYTHFEAGVQGYQPNYQRRLASGGIHNGRFETEVMTGRDQQQILVEVWFYDVDKAPLQKVFPVSGQSVEWSI</sequence>
<feature type="signal peptide" evidence="2">
    <location>
        <begin position="1"/>
        <end position="17"/>
    </location>
</feature>
<dbReference type="OrthoDB" id="6401541at2"/>
<dbReference type="PROSITE" id="PS51257">
    <property type="entry name" value="PROKAR_LIPOPROTEIN"/>
    <property type="match status" value="1"/>
</dbReference>
<proteinExistence type="predicted"/>
<evidence type="ECO:0000313" key="3">
    <source>
        <dbReference type="EMBL" id="SDI83572.1"/>
    </source>
</evidence>
<organism evidence="3 4">
    <name type="scientific">Ferrimonas sediminum</name>
    <dbReference type="NCBI Taxonomy" id="718193"/>
    <lineage>
        <taxon>Bacteria</taxon>
        <taxon>Pseudomonadati</taxon>
        <taxon>Pseudomonadota</taxon>
        <taxon>Gammaproteobacteria</taxon>
        <taxon>Alteromonadales</taxon>
        <taxon>Ferrimonadaceae</taxon>
        <taxon>Ferrimonas</taxon>
    </lineage>
</organism>
<feature type="compositionally biased region" description="Acidic residues" evidence="1">
    <location>
        <begin position="41"/>
        <end position="51"/>
    </location>
</feature>
<evidence type="ECO:0000256" key="2">
    <source>
        <dbReference type="SAM" id="SignalP"/>
    </source>
</evidence>
<feature type="region of interest" description="Disordered" evidence="1">
    <location>
        <begin position="22"/>
        <end position="55"/>
    </location>
</feature>
<protein>
    <recommendedName>
        <fullName evidence="5">Lipoprotein</fullName>
    </recommendedName>
</protein>
<dbReference type="AlphaFoldDB" id="A0A1G8NTQ1"/>
<keyword evidence="2" id="KW-0732">Signal</keyword>
<reference evidence="4" key="1">
    <citation type="submission" date="2016-10" db="EMBL/GenBank/DDBJ databases">
        <authorList>
            <person name="Varghese N."/>
            <person name="Submissions S."/>
        </authorList>
    </citation>
    <scope>NUCLEOTIDE SEQUENCE [LARGE SCALE GENOMIC DNA]</scope>
    <source>
        <strain evidence="4">DSM 23317</strain>
    </source>
</reference>
<gene>
    <name evidence="3" type="ORF">SAMN04488540_103231</name>
</gene>
<name>A0A1G8NTQ1_9GAMM</name>
<evidence type="ECO:0008006" key="5">
    <source>
        <dbReference type="Google" id="ProtNLM"/>
    </source>
</evidence>
<dbReference type="Proteomes" id="UP000199527">
    <property type="component" value="Unassembled WGS sequence"/>
</dbReference>
<keyword evidence="4" id="KW-1185">Reference proteome</keyword>
<evidence type="ECO:0000313" key="4">
    <source>
        <dbReference type="Proteomes" id="UP000199527"/>
    </source>
</evidence>
<evidence type="ECO:0000256" key="1">
    <source>
        <dbReference type="SAM" id="MobiDB-lite"/>
    </source>
</evidence>
<dbReference type="RefSeq" id="WP_090363233.1">
    <property type="nucleotide sequence ID" value="NZ_FNEM01000003.1"/>
</dbReference>
<dbReference type="EMBL" id="FNEM01000003">
    <property type="protein sequence ID" value="SDI83572.1"/>
    <property type="molecule type" value="Genomic_DNA"/>
</dbReference>
<feature type="chain" id="PRO_5011438238" description="Lipoprotein" evidence="2">
    <location>
        <begin position="18"/>
        <end position="163"/>
    </location>
</feature>